<feature type="signal peptide" evidence="1">
    <location>
        <begin position="1"/>
        <end position="22"/>
    </location>
</feature>
<dbReference type="RefSeq" id="WP_079701196.1">
    <property type="nucleotide sequence ID" value="NZ_FUYR01000001.1"/>
</dbReference>
<organism evidence="2 3">
    <name type="scientific">Daejeonella lutea</name>
    <dbReference type="NCBI Taxonomy" id="572036"/>
    <lineage>
        <taxon>Bacteria</taxon>
        <taxon>Pseudomonadati</taxon>
        <taxon>Bacteroidota</taxon>
        <taxon>Sphingobacteriia</taxon>
        <taxon>Sphingobacteriales</taxon>
        <taxon>Sphingobacteriaceae</taxon>
        <taxon>Daejeonella</taxon>
    </lineage>
</organism>
<name>A0A1T5AEI4_9SPHI</name>
<keyword evidence="1" id="KW-0732">Signal</keyword>
<dbReference type="GO" id="GO:0006629">
    <property type="term" value="P:lipid metabolic process"/>
    <property type="evidence" value="ECO:0007669"/>
    <property type="project" value="InterPro"/>
</dbReference>
<evidence type="ECO:0000313" key="2">
    <source>
        <dbReference type="EMBL" id="SKB33336.1"/>
    </source>
</evidence>
<sequence>MKRNIKSISLVLLTILCNFAIAQPKKYSTSNAHSHNDYLNASPFYAAFKNGFASIEADIYPLNGKLLVAHSKKEINAEATLKKLYLEPLALELSFNPSRKIKLLVDIKDNYKASLDLLIQELSPLKAFLSSPDANKPLTILITGTRPPPSEYKNYPSYLMFDDDLKLAHTPAEWQRIGQVSLSFTRYSTWKGDGKPSKADLKKLKHTVDSVHNAGKTIRFWAAPDNTTSWKLQKKLRVDLIGTDKIEELATFLRK</sequence>
<dbReference type="AlphaFoldDB" id="A0A1T5AEI4"/>
<dbReference type="InterPro" id="IPR017946">
    <property type="entry name" value="PLC-like_Pdiesterase_TIM-brl"/>
</dbReference>
<accession>A0A1T5AEI4</accession>
<dbReference type="Proteomes" id="UP000189981">
    <property type="component" value="Unassembled WGS sequence"/>
</dbReference>
<reference evidence="3" key="1">
    <citation type="submission" date="2017-02" db="EMBL/GenBank/DDBJ databases">
        <authorList>
            <person name="Varghese N."/>
            <person name="Submissions S."/>
        </authorList>
    </citation>
    <scope>NUCLEOTIDE SEQUENCE [LARGE SCALE GENOMIC DNA]</scope>
    <source>
        <strain evidence="3">DSM 22385</strain>
    </source>
</reference>
<dbReference type="OrthoDB" id="9794455at2"/>
<dbReference type="GO" id="GO:0008081">
    <property type="term" value="F:phosphoric diester hydrolase activity"/>
    <property type="evidence" value="ECO:0007669"/>
    <property type="project" value="InterPro"/>
</dbReference>
<dbReference type="EMBL" id="FUYR01000001">
    <property type="protein sequence ID" value="SKB33336.1"/>
    <property type="molecule type" value="Genomic_DNA"/>
</dbReference>
<gene>
    <name evidence="2" type="ORF">SAMN05661099_0634</name>
</gene>
<proteinExistence type="predicted"/>
<dbReference type="STRING" id="572036.SAMN05661099_0634"/>
<evidence type="ECO:0000256" key="1">
    <source>
        <dbReference type="SAM" id="SignalP"/>
    </source>
</evidence>
<evidence type="ECO:0000313" key="3">
    <source>
        <dbReference type="Proteomes" id="UP000189981"/>
    </source>
</evidence>
<feature type="chain" id="PRO_5012256334" evidence="1">
    <location>
        <begin position="23"/>
        <end position="255"/>
    </location>
</feature>
<keyword evidence="3" id="KW-1185">Reference proteome</keyword>
<dbReference type="SUPFAM" id="SSF51695">
    <property type="entry name" value="PLC-like phosphodiesterases"/>
    <property type="match status" value="1"/>
</dbReference>
<protein>
    <submittedName>
        <fullName evidence="2">Alkaline phosphatase</fullName>
    </submittedName>
</protein>